<dbReference type="PANTHER" id="PTHR30636:SF3">
    <property type="entry name" value="UPF0701 PROTEIN YICC"/>
    <property type="match status" value="1"/>
</dbReference>
<dbReference type="InterPro" id="IPR005229">
    <property type="entry name" value="YicC/YloC-like"/>
</dbReference>
<comment type="similarity">
    <text evidence="5">Belongs to the YicC/YloC family.</text>
</comment>
<dbReference type="NCBIfam" id="TIGR00255">
    <property type="entry name" value="YicC/YloC family endoribonuclease"/>
    <property type="match status" value="1"/>
</dbReference>
<feature type="domain" description="Endoribonuclease YicC-like N-terminal" evidence="6">
    <location>
        <begin position="1"/>
        <end position="153"/>
    </location>
</feature>
<feature type="domain" description="Endoribonuclease YicC-like C-terminal" evidence="7">
    <location>
        <begin position="179"/>
        <end position="291"/>
    </location>
</feature>
<dbReference type="EMBL" id="CP019437">
    <property type="protein sequence ID" value="AQS49854.1"/>
    <property type="molecule type" value="Genomic_DNA"/>
</dbReference>
<dbReference type="PANTHER" id="PTHR30636">
    <property type="entry name" value="UPF0701 PROTEIN YICC"/>
    <property type="match status" value="1"/>
</dbReference>
<evidence type="ECO:0000256" key="4">
    <source>
        <dbReference type="ARBA" id="ARBA00022801"/>
    </source>
</evidence>
<evidence type="ECO:0000259" key="6">
    <source>
        <dbReference type="Pfam" id="PF03755"/>
    </source>
</evidence>
<gene>
    <name evidence="8" type="ORF">BMG03_11415</name>
</gene>
<evidence type="ECO:0000256" key="5">
    <source>
        <dbReference type="ARBA" id="ARBA00035648"/>
    </source>
</evidence>
<evidence type="ECO:0000313" key="8">
    <source>
        <dbReference type="EMBL" id="AQS49854.1"/>
    </source>
</evidence>
<evidence type="ECO:0000313" key="9">
    <source>
        <dbReference type="Proteomes" id="UP000185622"/>
    </source>
</evidence>
<sequence length="291" mass="31094">MTGFAAGQGSGAGHDWSWDLRSVNGKGFDLRLRLPDIEGLEPALRKAVGERVARGNVTLNLKLTQAVGSAAMRIEPEVLNAALAAVDKVERAAERKGVALAPLKPSDLMAMRGVIDHSGSTIEDPAALLAALMESFAPVLESFVAMRREEGARTGALLASRIDEIAALTDEAEIAAAARAPKAAETLRAALARVMEATEADPDRVAQELALIAIKADVTEEIERLRVHVEAARALLAETGPVGRKFEFLAQEFVREANTLCSKSGDAELTRIGLALKYAIDQLREQIQNVE</sequence>
<protein>
    <submittedName>
        <fullName evidence="8">YicC family protein</fullName>
    </submittedName>
</protein>
<comment type="cofactor">
    <cofactor evidence="1">
        <name>a divalent metal cation</name>
        <dbReference type="ChEBI" id="CHEBI:60240"/>
    </cofactor>
</comment>
<evidence type="ECO:0000256" key="2">
    <source>
        <dbReference type="ARBA" id="ARBA00022722"/>
    </source>
</evidence>
<proteinExistence type="inferred from homology"/>
<accession>A0ABN4XF74</accession>
<evidence type="ECO:0000256" key="1">
    <source>
        <dbReference type="ARBA" id="ARBA00001968"/>
    </source>
</evidence>
<evidence type="ECO:0000259" key="7">
    <source>
        <dbReference type="Pfam" id="PF08340"/>
    </source>
</evidence>
<name>A0ABN4XF74_9RHOB</name>
<dbReference type="InterPro" id="IPR013551">
    <property type="entry name" value="YicC-like_C"/>
</dbReference>
<dbReference type="Pfam" id="PF08340">
    <property type="entry name" value="YicC-like_C"/>
    <property type="match status" value="1"/>
</dbReference>
<dbReference type="InterPro" id="IPR013527">
    <property type="entry name" value="YicC-like_N"/>
</dbReference>
<dbReference type="Pfam" id="PF03755">
    <property type="entry name" value="YicC-like_N"/>
    <property type="match status" value="1"/>
</dbReference>
<keyword evidence="2" id="KW-0540">Nuclease</keyword>
<keyword evidence="9" id="KW-1185">Reference proteome</keyword>
<reference evidence="8 9" key="1">
    <citation type="submission" date="2017-01" db="EMBL/GenBank/DDBJ databases">
        <title>The complete genome sequence of a sulfur-oxidizing marine bacterium Thioclava sp. 25B10_4T.</title>
        <authorList>
            <person name="Liu Y."/>
            <person name="Lai Q."/>
            <person name="Shao Z."/>
        </authorList>
    </citation>
    <scope>NUCLEOTIDE SEQUENCE [LARGE SCALE GENOMIC DNA]</scope>
    <source>
        <strain evidence="8 9">25B10_4</strain>
    </source>
</reference>
<keyword evidence="4" id="KW-0378">Hydrolase</keyword>
<evidence type="ECO:0000256" key="3">
    <source>
        <dbReference type="ARBA" id="ARBA00022759"/>
    </source>
</evidence>
<organism evidence="8 9">
    <name type="scientific">Thioclava nitratireducens</name>
    <dbReference type="NCBI Taxonomy" id="1915078"/>
    <lineage>
        <taxon>Bacteria</taxon>
        <taxon>Pseudomonadati</taxon>
        <taxon>Pseudomonadota</taxon>
        <taxon>Alphaproteobacteria</taxon>
        <taxon>Rhodobacterales</taxon>
        <taxon>Paracoccaceae</taxon>
        <taxon>Thioclava</taxon>
    </lineage>
</organism>
<keyword evidence="3" id="KW-0255">Endonuclease</keyword>
<dbReference type="Proteomes" id="UP000185622">
    <property type="component" value="Chromosome"/>
</dbReference>